<reference evidence="3 4" key="1">
    <citation type="submission" date="2009-01" db="EMBL/GenBank/DDBJ databases">
        <authorList>
            <person name="Qin X."/>
            <person name="Bachman B."/>
            <person name="Battles P."/>
            <person name="Bell A."/>
            <person name="Bess C."/>
            <person name="Bickham C."/>
            <person name="Chaboub L."/>
            <person name="Chen D."/>
            <person name="Coyle M."/>
            <person name="Deiros D.R."/>
            <person name="Dinh H."/>
            <person name="Forbes L."/>
            <person name="Fowler G."/>
            <person name="Francisco L."/>
            <person name="Fu Q."/>
            <person name="Gubbala S."/>
            <person name="Hale W."/>
            <person name="Han Y."/>
            <person name="Hemphill L."/>
            <person name="Highlander S.K."/>
            <person name="Hirani K."/>
            <person name="Hogues M."/>
            <person name="Jackson L."/>
            <person name="Jakkamsetti A."/>
            <person name="Javaid M."/>
            <person name="Jiang H."/>
            <person name="Korchina V."/>
            <person name="Kovar C."/>
            <person name="Lara F."/>
            <person name="Lee S."/>
            <person name="Mata R."/>
            <person name="Mathew T."/>
            <person name="Moen C."/>
            <person name="Morales K."/>
            <person name="Munidasa M."/>
            <person name="Nazareth L."/>
            <person name="Ngo R."/>
            <person name="Nguyen L."/>
            <person name="Okwuonu G."/>
            <person name="Ongeri F."/>
            <person name="Patil S."/>
            <person name="Petrosino J."/>
            <person name="Pham C."/>
            <person name="Pham P."/>
            <person name="Pu L.-L."/>
            <person name="Puazo M."/>
            <person name="Raj R."/>
            <person name="Reid J."/>
            <person name="Rouhana J."/>
            <person name="Saada N."/>
            <person name="Shang Y."/>
            <person name="Simmons D."/>
            <person name="Thornton R."/>
            <person name="Warren J."/>
            <person name="Weissenberger G."/>
            <person name="Zhang J."/>
            <person name="Zhang L."/>
            <person name="Zhou C."/>
            <person name="Zhu D."/>
            <person name="Muzny D."/>
            <person name="Worley K."/>
            <person name="Gibbs R."/>
        </authorList>
    </citation>
    <scope>NUCLEOTIDE SEQUENCE [LARGE SCALE GENOMIC DNA]</scope>
    <source>
        <strain evidence="3 4">ATCC 33300</strain>
    </source>
</reference>
<dbReference type="InterPro" id="IPR000683">
    <property type="entry name" value="Gfo/Idh/MocA-like_OxRdtase_N"/>
</dbReference>
<dbReference type="Pfam" id="PF01408">
    <property type="entry name" value="GFO_IDH_MocA"/>
    <property type="match status" value="1"/>
</dbReference>
<dbReference type="InterPro" id="IPR052515">
    <property type="entry name" value="Gfo/Idh/MocA_Oxidoreductase"/>
</dbReference>
<dbReference type="InterPro" id="IPR036291">
    <property type="entry name" value="NAD(P)-bd_dom_sf"/>
</dbReference>
<dbReference type="Proteomes" id="UP000006241">
    <property type="component" value="Unassembled WGS sequence"/>
</dbReference>
<dbReference type="SUPFAM" id="SSF55347">
    <property type="entry name" value="Glyceraldehyde-3-phosphate dehydrogenase-like, C-terminal domain"/>
    <property type="match status" value="1"/>
</dbReference>
<name>C2G0W4_SPHSI</name>
<dbReference type="HOGENOM" id="CLU_023194_10_1_10"/>
<evidence type="ECO:0000259" key="2">
    <source>
        <dbReference type="Pfam" id="PF22725"/>
    </source>
</evidence>
<dbReference type="AlphaFoldDB" id="C2G0W4"/>
<dbReference type="SUPFAM" id="SSF51735">
    <property type="entry name" value="NAD(P)-binding Rossmann-fold domains"/>
    <property type="match status" value="1"/>
</dbReference>
<sequence length="306" mass="35467">MKVLIVGLGSIARKHIFALRELDNNVKIYALRSGNNSTSDIKEGVINIFDISELDMLVIDFIIVANPTEFHYITIKGLIEFGKPLFIEKPLFSKITIETKVLLDTILKRNLQTYVACNLRFLDSIIRIKHLIQSERINEVNVYCGSYLPDWRPGIDFRKVYSANREMGGGVHIDLIHELDYIYWLWNEPIERRVFFSNSSSLDITAFDYANYLWSYKGFTVSIILNYYRKDAKRVMEIVSENGTYLVDLLGNTITKDGELIFSSEQRIKDTYKSQMNYFIKTVLNGNSSFNTVEEANRILELCMQD</sequence>
<gene>
    <name evidence="3" type="ORF">HMPREF0765_3220</name>
</gene>
<evidence type="ECO:0000313" key="3">
    <source>
        <dbReference type="EMBL" id="EEI91194.1"/>
    </source>
</evidence>
<dbReference type="PANTHER" id="PTHR43249">
    <property type="entry name" value="UDP-N-ACETYL-2-AMINO-2-DEOXY-D-GLUCURONATE OXIDASE"/>
    <property type="match status" value="1"/>
</dbReference>
<dbReference type="RefSeq" id="WP_003009033.1">
    <property type="nucleotide sequence ID" value="NZ_GG668632.1"/>
</dbReference>
<evidence type="ECO:0000313" key="4">
    <source>
        <dbReference type="Proteomes" id="UP000006241"/>
    </source>
</evidence>
<feature type="domain" description="GFO/IDH/MocA-like oxidoreductase" evidence="2">
    <location>
        <begin position="127"/>
        <end position="245"/>
    </location>
</feature>
<dbReference type="InterPro" id="IPR055170">
    <property type="entry name" value="GFO_IDH_MocA-like_dom"/>
</dbReference>
<dbReference type="Pfam" id="PF22725">
    <property type="entry name" value="GFO_IDH_MocA_C3"/>
    <property type="match status" value="1"/>
</dbReference>
<proteinExistence type="predicted"/>
<dbReference type="Gene3D" id="3.40.50.720">
    <property type="entry name" value="NAD(P)-binding Rossmann-like Domain"/>
    <property type="match status" value="1"/>
</dbReference>
<dbReference type="PANTHER" id="PTHR43249:SF1">
    <property type="entry name" value="D-GLUCOSIDE 3-DEHYDROGENASE"/>
    <property type="match status" value="1"/>
</dbReference>
<feature type="domain" description="Gfo/Idh/MocA-like oxidoreductase N-terminal" evidence="1">
    <location>
        <begin position="1"/>
        <end position="95"/>
    </location>
</feature>
<evidence type="ECO:0000259" key="1">
    <source>
        <dbReference type="Pfam" id="PF01408"/>
    </source>
</evidence>
<organism evidence="3 4">
    <name type="scientific">Sphingobacterium spiritivorum ATCC 33300</name>
    <dbReference type="NCBI Taxonomy" id="525372"/>
    <lineage>
        <taxon>Bacteria</taxon>
        <taxon>Pseudomonadati</taxon>
        <taxon>Bacteroidota</taxon>
        <taxon>Sphingobacteriia</taxon>
        <taxon>Sphingobacteriales</taxon>
        <taxon>Sphingobacteriaceae</taxon>
        <taxon>Sphingobacterium</taxon>
    </lineage>
</organism>
<dbReference type="GO" id="GO:0000166">
    <property type="term" value="F:nucleotide binding"/>
    <property type="evidence" value="ECO:0007669"/>
    <property type="project" value="InterPro"/>
</dbReference>
<dbReference type="EMBL" id="ACHB01000071">
    <property type="protein sequence ID" value="EEI91194.1"/>
    <property type="molecule type" value="Genomic_DNA"/>
</dbReference>
<protein>
    <submittedName>
        <fullName evidence="3">Oxidoreductase, NAD-binding domain protein</fullName>
    </submittedName>
</protein>
<accession>C2G0W4</accession>
<dbReference type="Gene3D" id="3.30.360.10">
    <property type="entry name" value="Dihydrodipicolinate Reductase, domain 2"/>
    <property type="match status" value="1"/>
</dbReference>
<comment type="caution">
    <text evidence="3">The sequence shown here is derived from an EMBL/GenBank/DDBJ whole genome shotgun (WGS) entry which is preliminary data.</text>
</comment>